<keyword evidence="6" id="KW-0732">Signal</keyword>
<evidence type="ECO:0000259" key="7">
    <source>
        <dbReference type="Pfam" id="PF00999"/>
    </source>
</evidence>
<dbReference type="InterPro" id="IPR006153">
    <property type="entry name" value="Cation/H_exchanger_TM"/>
</dbReference>
<evidence type="ECO:0000256" key="3">
    <source>
        <dbReference type="ARBA" id="ARBA00022989"/>
    </source>
</evidence>
<keyword evidence="3 5" id="KW-1133">Transmembrane helix</keyword>
<organism evidence="8 9">
    <name type="scientific">Chaetoceros tenuissimus</name>
    <dbReference type="NCBI Taxonomy" id="426638"/>
    <lineage>
        <taxon>Eukaryota</taxon>
        <taxon>Sar</taxon>
        <taxon>Stramenopiles</taxon>
        <taxon>Ochrophyta</taxon>
        <taxon>Bacillariophyta</taxon>
        <taxon>Coscinodiscophyceae</taxon>
        <taxon>Chaetocerotophycidae</taxon>
        <taxon>Chaetocerotales</taxon>
        <taxon>Chaetocerotaceae</taxon>
        <taxon>Chaetoceros</taxon>
    </lineage>
</organism>
<evidence type="ECO:0000256" key="4">
    <source>
        <dbReference type="ARBA" id="ARBA00023136"/>
    </source>
</evidence>
<dbReference type="Pfam" id="PF00999">
    <property type="entry name" value="Na_H_Exchanger"/>
    <property type="match status" value="1"/>
</dbReference>
<feature type="transmembrane region" description="Helical" evidence="5">
    <location>
        <begin position="341"/>
        <end position="358"/>
    </location>
</feature>
<feature type="transmembrane region" description="Helical" evidence="5">
    <location>
        <begin position="299"/>
        <end position="329"/>
    </location>
</feature>
<keyword evidence="9" id="KW-1185">Reference proteome</keyword>
<dbReference type="InterPro" id="IPR038770">
    <property type="entry name" value="Na+/solute_symporter_sf"/>
</dbReference>
<feature type="signal peptide" evidence="6">
    <location>
        <begin position="1"/>
        <end position="18"/>
    </location>
</feature>
<feature type="domain" description="Cation/H+ exchanger transmembrane" evidence="7">
    <location>
        <begin position="93"/>
        <end position="450"/>
    </location>
</feature>
<dbReference type="GO" id="GO:0016020">
    <property type="term" value="C:membrane"/>
    <property type="evidence" value="ECO:0007669"/>
    <property type="project" value="UniProtKB-SubCell"/>
</dbReference>
<accession>A0AAD3CWW6</accession>
<name>A0AAD3CWW6_9STRA</name>
<keyword evidence="4 5" id="KW-0472">Membrane</keyword>
<feature type="transmembrane region" description="Helical" evidence="5">
    <location>
        <begin position="187"/>
        <end position="208"/>
    </location>
</feature>
<dbReference type="Gene3D" id="1.20.1530.20">
    <property type="match status" value="1"/>
</dbReference>
<protein>
    <recommendedName>
        <fullName evidence="7">Cation/H+ exchanger transmembrane domain-containing protein</fullName>
    </recommendedName>
</protein>
<evidence type="ECO:0000313" key="9">
    <source>
        <dbReference type="Proteomes" id="UP001054902"/>
    </source>
</evidence>
<evidence type="ECO:0000256" key="1">
    <source>
        <dbReference type="ARBA" id="ARBA00004141"/>
    </source>
</evidence>
<comment type="subcellular location">
    <subcellularLocation>
        <location evidence="1">Membrane</location>
        <topology evidence="1">Multi-pass membrane protein</topology>
    </subcellularLocation>
</comment>
<dbReference type="GO" id="GO:0015297">
    <property type="term" value="F:antiporter activity"/>
    <property type="evidence" value="ECO:0007669"/>
    <property type="project" value="InterPro"/>
</dbReference>
<sequence>MKLFNLAVLSAALLSVDAKPFIPSSHAKISTAPRGSINLIDDISSSSKVTSTSAALSLRGGASPLSMVTEAASGLQSYMKGPKTDTLILLLTTALNTPICQKFNVSPILGFLSLGLLFGPNGKGLIKDIHTTEMLADLGIVLFLFEMGIHLDVKTLMAMKRDVFGIGLSQFSITAAVIAFISKAMGYSNAAGIIIGWSLALSSSAFVLQLLKEKNEMGSQYGKSSFGTLLLQDLMVVPLLVITPILAGSGKSPSEAVMNSLVQITMALSTIGLFGKFLLNPILDLVASCGSQEAMIGSILGIVMSMSFLTEGLGLSNTLGAFLSGMLIAETKHRHHVEVEASPFRGILVGLFFFTVGFEIDLKMIAAQPAMIASTVAGILAIKAIIATGVCRMFDLPMSIAQRVGLVLSQGGEFAFVAFRTARSAGILTDEQTKMLLTCVSLTMAMTPTLEDFGGKMAKKLEAKSD</sequence>
<gene>
    <name evidence="8" type="ORF">CTEN210_08946</name>
</gene>
<feature type="transmembrane region" description="Helical" evidence="5">
    <location>
        <begin position="260"/>
        <end position="279"/>
    </location>
</feature>
<feature type="transmembrane region" description="Helical" evidence="5">
    <location>
        <begin position="229"/>
        <end position="248"/>
    </location>
</feature>
<evidence type="ECO:0000256" key="6">
    <source>
        <dbReference type="SAM" id="SignalP"/>
    </source>
</evidence>
<evidence type="ECO:0000256" key="2">
    <source>
        <dbReference type="ARBA" id="ARBA00022692"/>
    </source>
</evidence>
<comment type="caution">
    <text evidence="8">The sequence shown here is derived from an EMBL/GenBank/DDBJ whole genome shotgun (WGS) entry which is preliminary data.</text>
</comment>
<feature type="transmembrane region" description="Helical" evidence="5">
    <location>
        <begin position="370"/>
        <end position="390"/>
    </location>
</feature>
<feature type="chain" id="PRO_5042220125" description="Cation/H+ exchanger transmembrane domain-containing protein" evidence="6">
    <location>
        <begin position="19"/>
        <end position="466"/>
    </location>
</feature>
<dbReference type="PANTHER" id="PTHR46157:SF4">
    <property type="entry name" value="K(+) EFFLUX ANTIPORTER 3, CHLOROPLASTIC"/>
    <property type="match status" value="1"/>
</dbReference>
<feature type="transmembrane region" description="Helical" evidence="5">
    <location>
        <begin position="163"/>
        <end position="181"/>
    </location>
</feature>
<keyword evidence="2 5" id="KW-0812">Transmembrane</keyword>
<dbReference type="PANTHER" id="PTHR46157">
    <property type="entry name" value="K(+) EFFLUX ANTIPORTER 3, CHLOROPLASTIC"/>
    <property type="match status" value="1"/>
</dbReference>
<evidence type="ECO:0000256" key="5">
    <source>
        <dbReference type="SAM" id="Phobius"/>
    </source>
</evidence>
<reference evidence="8 9" key="1">
    <citation type="journal article" date="2021" name="Sci. Rep.">
        <title>The genome of the diatom Chaetoceros tenuissimus carries an ancient integrated fragment of an extant virus.</title>
        <authorList>
            <person name="Hongo Y."/>
            <person name="Kimura K."/>
            <person name="Takaki Y."/>
            <person name="Yoshida Y."/>
            <person name="Baba S."/>
            <person name="Kobayashi G."/>
            <person name="Nagasaki K."/>
            <person name="Hano T."/>
            <person name="Tomaru Y."/>
        </authorList>
    </citation>
    <scope>NUCLEOTIDE SEQUENCE [LARGE SCALE GENOMIC DNA]</scope>
    <source>
        <strain evidence="8 9">NIES-3715</strain>
    </source>
</reference>
<dbReference type="AlphaFoldDB" id="A0AAD3CWW6"/>
<dbReference type="GO" id="GO:1902600">
    <property type="term" value="P:proton transmembrane transport"/>
    <property type="evidence" value="ECO:0007669"/>
    <property type="project" value="InterPro"/>
</dbReference>
<dbReference type="EMBL" id="BLLK01000045">
    <property type="protein sequence ID" value="GFH52470.1"/>
    <property type="molecule type" value="Genomic_DNA"/>
</dbReference>
<proteinExistence type="predicted"/>
<dbReference type="Proteomes" id="UP001054902">
    <property type="component" value="Unassembled WGS sequence"/>
</dbReference>
<evidence type="ECO:0000313" key="8">
    <source>
        <dbReference type="EMBL" id="GFH52470.1"/>
    </source>
</evidence>